<evidence type="ECO:0000313" key="11">
    <source>
        <dbReference type="Proteomes" id="UP001523369"/>
    </source>
</evidence>
<reference evidence="10 11" key="1">
    <citation type="submission" date="2022-06" db="EMBL/GenBank/DDBJ databases">
        <title>New Species of the Genus Actinoplanes, ActinopZanes ferrugineus.</title>
        <authorList>
            <person name="Ding P."/>
        </authorList>
    </citation>
    <scope>NUCLEOTIDE SEQUENCE [LARGE SCALE GENOMIC DNA]</scope>
    <source>
        <strain evidence="10 11">TRM88003</strain>
    </source>
</reference>
<dbReference type="SUPFAM" id="SSF52317">
    <property type="entry name" value="Class I glutamine amidotransferase-like"/>
    <property type="match status" value="1"/>
</dbReference>
<comment type="caution">
    <text evidence="10">The sequence shown here is derived from an EMBL/GenBank/DDBJ whole genome shotgun (WGS) entry which is preliminary data.</text>
</comment>
<evidence type="ECO:0000256" key="5">
    <source>
        <dbReference type="ARBA" id="ARBA00023295"/>
    </source>
</evidence>
<accession>A0ABT1DHA6</accession>
<evidence type="ECO:0000313" key="10">
    <source>
        <dbReference type="EMBL" id="MCO8270228.1"/>
    </source>
</evidence>
<dbReference type="Gene3D" id="3.20.20.80">
    <property type="entry name" value="Glycosidases"/>
    <property type="match status" value="1"/>
</dbReference>
<comment type="catalytic activity">
    <reaction evidence="1 6">
        <text>Hydrolysis of terminal non-reducing beta-D-galactose residues in beta-D-galactosides.</text>
        <dbReference type="EC" id="3.2.1.23"/>
    </reaction>
</comment>
<feature type="domain" description="Glycoside hydrolase family 42 N-terminal" evidence="7">
    <location>
        <begin position="7"/>
        <end position="378"/>
    </location>
</feature>
<proteinExistence type="inferred from homology"/>
<protein>
    <recommendedName>
        <fullName evidence="3 6">Beta-galactosidase</fullName>
        <shortName evidence="6">Beta-gal</shortName>
        <ecNumber evidence="3 6">3.2.1.23</ecNumber>
    </recommendedName>
</protein>
<dbReference type="PIRSF" id="PIRSF001084">
    <property type="entry name" value="B-galactosidase"/>
    <property type="match status" value="1"/>
</dbReference>
<evidence type="ECO:0000259" key="7">
    <source>
        <dbReference type="Pfam" id="PF02449"/>
    </source>
</evidence>
<feature type="domain" description="Beta-galactosidase C-terminal" evidence="9">
    <location>
        <begin position="646"/>
        <end position="695"/>
    </location>
</feature>
<dbReference type="InterPro" id="IPR013529">
    <property type="entry name" value="Glyco_hydro_42_N"/>
</dbReference>
<evidence type="ECO:0000259" key="8">
    <source>
        <dbReference type="Pfam" id="PF08532"/>
    </source>
</evidence>
<sequence>MLRLGCDYNYEQWSPDVWREDMGLMREAGVSLVAVNVFGWSQIEPRAGEYDFAALDEIVGLLHAAGIKLNLGTGTASAPPWLTRRHPAVLPVTADGTTRFPGGRQAWCPSSPVFREHALRLVEQVARRYGNNPALDLWHVSNELGCHNALCYCDASAQAFQRWLERRYGTVEALNKAWGTAFWSQRYASFDEVQPPRAALSVRNPAQLVDFQRFSSDELLDYYRAEAEVIRRHSTNPITTNFMVTAHIRNQNYWSWAADMDVIANDHYLDHRLADPVAELSFAADLTRGLAGGRPWILMETATGAVNWQPYNLAKEPGQLLRNALTHVARGADAICFFQWRASAQGAEKFHSAIVPHAGTDTAVWREVLELSETLEKLSEVGGTKVEADTALIFSWESWWATDTEARPSQDLRYLDQVHAAYQALRELGVTVDIVAPGRDLNRYRTVVVPCLHMVSDQEAAVVTDFVEAGGHAVITFYSGIVDPDDRVRLGGYPGAFRELLGVVSEEFAPLLPGTSVPLADGSHAGLWAERLRLTTARTALAYADGRPAVTRNTFGAGEAWYISTALGTPTLRDVLASAMNAHNAQAAADTAQPRAQFAHSGAQLAHDGAQLAHDGAQLAHLGAQVTHGGFGGVRSRAEVVHPDAEVVRRGPFVFVVNHGSKDIEHPITGHELVTGQPVTGSVTVPGGAVRVVREEA</sequence>
<dbReference type="InterPro" id="IPR013739">
    <property type="entry name" value="Beta_galactosidase_C"/>
</dbReference>
<dbReference type="InterPro" id="IPR017853">
    <property type="entry name" value="GH"/>
</dbReference>
<evidence type="ECO:0000256" key="4">
    <source>
        <dbReference type="ARBA" id="ARBA00022801"/>
    </source>
</evidence>
<dbReference type="Gene3D" id="2.60.40.1180">
    <property type="entry name" value="Golgi alpha-mannosidase II"/>
    <property type="match status" value="1"/>
</dbReference>
<keyword evidence="11" id="KW-1185">Reference proteome</keyword>
<dbReference type="EMBL" id="JAMYJR010000003">
    <property type="protein sequence ID" value="MCO8270228.1"/>
    <property type="molecule type" value="Genomic_DNA"/>
</dbReference>
<evidence type="ECO:0000256" key="2">
    <source>
        <dbReference type="ARBA" id="ARBA00005940"/>
    </source>
</evidence>
<organism evidence="10 11">
    <name type="scientific">Paractinoplanes aksuensis</name>
    <dbReference type="NCBI Taxonomy" id="2939490"/>
    <lineage>
        <taxon>Bacteria</taxon>
        <taxon>Bacillati</taxon>
        <taxon>Actinomycetota</taxon>
        <taxon>Actinomycetes</taxon>
        <taxon>Micromonosporales</taxon>
        <taxon>Micromonosporaceae</taxon>
        <taxon>Paractinoplanes</taxon>
    </lineage>
</organism>
<gene>
    <name evidence="10" type="ORF">M1L60_06425</name>
</gene>
<dbReference type="EC" id="3.2.1.23" evidence="3 6"/>
<evidence type="ECO:0000256" key="1">
    <source>
        <dbReference type="ARBA" id="ARBA00001412"/>
    </source>
</evidence>
<evidence type="ECO:0000259" key="9">
    <source>
        <dbReference type="Pfam" id="PF08533"/>
    </source>
</evidence>
<feature type="domain" description="Beta-galactosidase trimerisation" evidence="8">
    <location>
        <begin position="388"/>
        <end position="584"/>
    </location>
</feature>
<evidence type="ECO:0000256" key="3">
    <source>
        <dbReference type="ARBA" id="ARBA00012756"/>
    </source>
</evidence>
<comment type="similarity">
    <text evidence="2 6">Belongs to the glycosyl hydrolase 42 family.</text>
</comment>
<evidence type="ECO:0000256" key="6">
    <source>
        <dbReference type="PIRNR" id="PIRNR001084"/>
    </source>
</evidence>
<dbReference type="CDD" id="cd03143">
    <property type="entry name" value="A4_beta-galactosidase_middle_domain"/>
    <property type="match status" value="1"/>
</dbReference>
<dbReference type="Proteomes" id="UP001523369">
    <property type="component" value="Unassembled WGS sequence"/>
</dbReference>
<dbReference type="Pfam" id="PF08533">
    <property type="entry name" value="Glyco_hydro_42C"/>
    <property type="match status" value="1"/>
</dbReference>
<dbReference type="Gene3D" id="3.40.50.880">
    <property type="match status" value="1"/>
</dbReference>
<dbReference type="PANTHER" id="PTHR36447">
    <property type="entry name" value="BETA-GALACTOSIDASE GANA"/>
    <property type="match status" value="1"/>
</dbReference>
<dbReference type="SUPFAM" id="SSF51445">
    <property type="entry name" value="(Trans)glycosidases"/>
    <property type="match status" value="1"/>
</dbReference>
<name>A0ABT1DHA6_9ACTN</name>
<dbReference type="InterPro" id="IPR013738">
    <property type="entry name" value="Beta_galactosidase_Trimer"/>
</dbReference>
<keyword evidence="4 6" id="KW-0378">Hydrolase</keyword>
<keyword evidence="5 6" id="KW-0326">Glycosidase</keyword>
<dbReference type="InterPro" id="IPR013780">
    <property type="entry name" value="Glyco_hydro_b"/>
</dbReference>
<dbReference type="RefSeq" id="WP_253236346.1">
    <property type="nucleotide sequence ID" value="NZ_JAMYJR010000003.1"/>
</dbReference>
<dbReference type="PANTHER" id="PTHR36447:SF1">
    <property type="entry name" value="BETA-GALACTOSIDASE GANA"/>
    <property type="match status" value="1"/>
</dbReference>
<dbReference type="InterPro" id="IPR003476">
    <property type="entry name" value="Glyco_hydro_42"/>
</dbReference>
<dbReference type="Pfam" id="PF08532">
    <property type="entry name" value="Glyco_hydro_42M"/>
    <property type="match status" value="1"/>
</dbReference>
<dbReference type="Pfam" id="PF02449">
    <property type="entry name" value="Glyco_hydro_42"/>
    <property type="match status" value="1"/>
</dbReference>
<dbReference type="InterPro" id="IPR029062">
    <property type="entry name" value="Class_I_gatase-like"/>
</dbReference>